<sequence>MTAPFPGSYYAATMNPVPDFPRLDGEVDADVCIIGGGFTGVNSAIELADRGLRVVLLEQNRIGWGASGRNGGQVTGSLSGDRAMAREFRRVLGQETDDYIWNLRWRGHDIIKARVARFGIACDLKHGHIQTATKPAHIPDLRAMLAEAQSRGMGDEVEWVEGEALRQVVDSPLYPAGLINRRNMHLHSLNLVRGEAQAAASLGVRIFEDSAVTAVKDGPRPVVETGHGRVRAATLLLAGNAYHRLGRGRMRGALFPASLGIVATEPLGEDLARAINPQDLAIYDNRFVLDYHRLTADRRLIFGGGTNYSGRDSADVAAELRPAIEATYPRLKGVKIAYQWSGKAGIIVNRIPHLGRVAPNIFYAEGYSGHGIATSHIVAEIMGRAITGHLGEFDTFAQVRHLRLPFGEWAGQQAMALGMMYYKLRERFR</sequence>
<organism evidence="3 4">
    <name type="scientific">Tabrizicola oligotrophica</name>
    <dbReference type="NCBI Taxonomy" id="2710650"/>
    <lineage>
        <taxon>Bacteria</taxon>
        <taxon>Pseudomonadati</taxon>
        <taxon>Pseudomonadota</taxon>
        <taxon>Alphaproteobacteria</taxon>
        <taxon>Rhodobacterales</taxon>
        <taxon>Paracoccaceae</taxon>
        <taxon>Tabrizicola</taxon>
    </lineage>
</organism>
<protein>
    <submittedName>
        <fullName evidence="3">FAD-binding oxidoreductase</fullName>
    </submittedName>
</protein>
<dbReference type="PANTHER" id="PTHR13847">
    <property type="entry name" value="SARCOSINE DEHYDROGENASE-RELATED"/>
    <property type="match status" value="1"/>
</dbReference>
<reference evidence="3 4" key="1">
    <citation type="submission" date="2020-02" db="EMBL/GenBank/DDBJ databases">
        <authorList>
            <person name="Chen W.-M."/>
        </authorList>
    </citation>
    <scope>NUCLEOTIDE SEQUENCE [LARGE SCALE GENOMIC DNA]</scope>
    <source>
        <strain evidence="3 4">KMS-5</strain>
    </source>
</reference>
<keyword evidence="1" id="KW-0560">Oxidoreductase</keyword>
<dbReference type="Gene3D" id="3.50.50.60">
    <property type="entry name" value="FAD/NAD(P)-binding domain"/>
    <property type="match status" value="1"/>
</dbReference>
<dbReference type="InterPro" id="IPR036188">
    <property type="entry name" value="FAD/NAD-bd_sf"/>
</dbReference>
<dbReference type="GO" id="GO:0016491">
    <property type="term" value="F:oxidoreductase activity"/>
    <property type="evidence" value="ECO:0007669"/>
    <property type="project" value="UniProtKB-KW"/>
</dbReference>
<evidence type="ECO:0000313" key="4">
    <source>
        <dbReference type="Proteomes" id="UP000477782"/>
    </source>
</evidence>
<dbReference type="EMBL" id="JAAIVJ010000012">
    <property type="protein sequence ID" value="NEY91734.1"/>
    <property type="molecule type" value="Genomic_DNA"/>
</dbReference>
<dbReference type="PANTHER" id="PTHR13847:SF249">
    <property type="entry name" value="OXIDOREDUCTASE-RELATED"/>
    <property type="match status" value="1"/>
</dbReference>
<dbReference type="Gene3D" id="3.30.9.10">
    <property type="entry name" value="D-Amino Acid Oxidase, subunit A, domain 2"/>
    <property type="match status" value="1"/>
</dbReference>
<feature type="domain" description="FAD dependent oxidoreductase" evidence="2">
    <location>
        <begin position="30"/>
        <end position="382"/>
    </location>
</feature>
<dbReference type="Pfam" id="PF01266">
    <property type="entry name" value="DAO"/>
    <property type="match status" value="1"/>
</dbReference>
<evidence type="ECO:0000259" key="2">
    <source>
        <dbReference type="Pfam" id="PF01266"/>
    </source>
</evidence>
<keyword evidence="4" id="KW-1185">Reference proteome</keyword>
<dbReference type="GO" id="GO:0005737">
    <property type="term" value="C:cytoplasm"/>
    <property type="evidence" value="ECO:0007669"/>
    <property type="project" value="TreeGrafter"/>
</dbReference>
<accession>A0A6M0QY86</accession>
<comment type="caution">
    <text evidence="3">The sequence shown here is derived from an EMBL/GenBank/DDBJ whole genome shotgun (WGS) entry which is preliminary data.</text>
</comment>
<dbReference type="AlphaFoldDB" id="A0A6M0QY86"/>
<dbReference type="RefSeq" id="WP_164627430.1">
    <property type="nucleotide sequence ID" value="NZ_JAAIVJ010000012.1"/>
</dbReference>
<dbReference type="Proteomes" id="UP000477782">
    <property type="component" value="Unassembled WGS sequence"/>
</dbReference>
<gene>
    <name evidence="3" type="ORF">G4Z14_15660</name>
</gene>
<name>A0A6M0QY86_9RHOB</name>
<dbReference type="SUPFAM" id="SSF51905">
    <property type="entry name" value="FAD/NAD(P)-binding domain"/>
    <property type="match status" value="1"/>
</dbReference>
<evidence type="ECO:0000256" key="1">
    <source>
        <dbReference type="ARBA" id="ARBA00023002"/>
    </source>
</evidence>
<dbReference type="InterPro" id="IPR006076">
    <property type="entry name" value="FAD-dep_OxRdtase"/>
</dbReference>
<evidence type="ECO:0000313" key="3">
    <source>
        <dbReference type="EMBL" id="NEY91734.1"/>
    </source>
</evidence>
<proteinExistence type="predicted"/>